<dbReference type="Pfam" id="PF07715">
    <property type="entry name" value="Plug"/>
    <property type="match status" value="1"/>
</dbReference>
<dbReference type="InterPro" id="IPR000531">
    <property type="entry name" value="Beta-barrel_TonB"/>
</dbReference>
<proteinExistence type="inferred from homology"/>
<evidence type="ECO:0000259" key="12">
    <source>
        <dbReference type="Pfam" id="PF00593"/>
    </source>
</evidence>
<evidence type="ECO:0000256" key="2">
    <source>
        <dbReference type="ARBA" id="ARBA00022448"/>
    </source>
</evidence>
<keyword evidence="2 10" id="KW-0813">Transport</keyword>
<comment type="subcellular location">
    <subcellularLocation>
        <location evidence="1 10">Cell outer membrane</location>
        <topology evidence="1 10">Multi-pass membrane protein</topology>
    </subcellularLocation>
</comment>
<evidence type="ECO:0000259" key="13">
    <source>
        <dbReference type="Pfam" id="PF07715"/>
    </source>
</evidence>
<evidence type="ECO:0000256" key="1">
    <source>
        <dbReference type="ARBA" id="ARBA00004571"/>
    </source>
</evidence>
<comment type="similarity">
    <text evidence="10 11">Belongs to the TonB-dependent receptor family.</text>
</comment>
<dbReference type="InterPro" id="IPR039426">
    <property type="entry name" value="TonB-dep_rcpt-like"/>
</dbReference>
<dbReference type="InterPro" id="IPR012910">
    <property type="entry name" value="Plug_dom"/>
</dbReference>
<evidence type="ECO:0000313" key="15">
    <source>
        <dbReference type="Proteomes" id="UP000029733"/>
    </source>
</evidence>
<evidence type="ECO:0000256" key="10">
    <source>
        <dbReference type="PROSITE-ProRule" id="PRU01360"/>
    </source>
</evidence>
<evidence type="ECO:0000256" key="3">
    <source>
        <dbReference type="ARBA" id="ARBA00022452"/>
    </source>
</evidence>
<evidence type="ECO:0000256" key="9">
    <source>
        <dbReference type="ARBA" id="ARBA00023237"/>
    </source>
</evidence>
<dbReference type="GO" id="GO:0044718">
    <property type="term" value="P:siderophore transmembrane transport"/>
    <property type="evidence" value="ECO:0007669"/>
    <property type="project" value="TreeGrafter"/>
</dbReference>
<dbReference type="CDD" id="cd01347">
    <property type="entry name" value="ligand_gated_channel"/>
    <property type="match status" value="1"/>
</dbReference>
<dbReference type="AlphaFoldDB" id="A0A4U8TFE1"/>
<evidence type="ECO:0000256" key="8">
    <source>
        <dbReference type="ARBA" id="ARBA00023136"/>
    </source>
</evidence>
<feature type="domain" description="TonB-dependent receptor plug" evidence="13">
    <location>
        <begin position="50"/>
        <end position="161"/>
    </location>
</feature>
<keyword evidence="8 10" id="KW-0472">Membrane</keyword>
<keyword evidence="7 11" id="KW-0798">TonB box</keyword>
<accession>A0A4U8TFE1</accession>
<protein>
    <submittedName>
        <fullName evidence="14">TonB-dependent receptor</fullName>
    </submittedName>
</protein>
<name>A0A4U8TFE1_9HELI</name>
<dbReference type="EMBL" id="JRPR02000001">
    <property type="protein sequence ID" value="TLD97447.1"/>
    <property type="molecule type" value="Genomic_DNA"/>
</dbReference>
<dbReference type="RefSeq" id="WP_081946210.1">
    <property type="nucleotide sequence ID" value="NZ_JRPR02000001.1"/>
</dbReference>
<dbReference type="PANTHER" id="PTHR30069:SF53">
    <property type="entry name" value="COLICIN I RECEPTOR-RELATED"/>
    <property type="match status" value="1"/>
</dbReference>
<dbReference type="SUPFAM" id="SSF56935">
    <property type="entry name" value="Porins"/>
    <property type="match status" value="1"/>
</dbReference>
<dbReference type="STRING" id="1677920.LS71_00365"/>
<dbReference type="PANTHER" id="PTHR30069">
    <property type="entry name" value="TONB-DEPENDENT OUTER MEMBRANE RECEPTOR"/>
    <property type="match status" value="1"/>
</dbReference>
<evidence type="ECO:0000313" key="14">
    <source>
        <dbReference type="EMBL" id="TLD97447.1"/>
    </source>
</evidence>
<dbReference type="InterPro" id="IPR037066">
    <property type="entry name" value="Plug_dom_sf"/>
</dbReference>
<dbReference type="PROSITE" id="PS52016">
    <property type="entry name" value="TONB_DEPENDENT_REC_3"/>
    <property type="match status" value="1"/>
</dbReference>
<dbReference type="Gene3D" id="2.40.170.20">
    <property type="entry name" value="TonB-dependent receptor, beta-barrel domain"/>
    <property type="match status" value="1"/>
</dbReference>
<dbReference type="Proteomes" id="UP000029733">
    <property type="component" value="Unassembled WGS sequence"/>
</dbReference>
<evidence type="ECO:0000256" key="6">
    <source>
        <dbReference type="ARBA" id="ARBA00023065"/>
    </source>
</evidence>
<evidence type="ECO:0000256" key="11">
    <source>
        <dbReference type="RuleBase" id="RU003357"/>
    </source>
</evidence>
<dbReference type="InterPro" id="IPR036942">
    <property type="entry name" value="Beta-barrel_TonB_sf"/>
</dbReference>
<keyword evidence="4 10" id="KW-0812">Transmembrane</keyword>
<organism evidence="14 15">
    <name type="scientific">Helicobacter jaachi</name>
    <dbReference type="NCBI Taxonomy" id="1677920"/>
    <lineage>
        <taxon>Bacteria</taxon>
        <taxon>Pseudomonadati</taxon>
        <taxon>Campylobacterota</taxon>
        <taxon>Epsilonproteobacteria</taxon>
        <taxon>Campylobacterales</taxon>
        <taxon>Helicobacteraceae</taxon>
        <taxon>Helicobacter</taxon>
    </lineage>
</organism>
<dbReference type="GO" id="GO:0009279">
    <property type="term" value="C:cell outer membrane"/>
    <property type="evidence" value="ECO:0007669"/>
    <property type="project" value="UniProtKB-SubCell"/>
</dbReference>
<dbReference type="Pfam" id="PF00593">
    <property type="entry name" value="TonB_dep_Rec_b-barrel"/>
    <property type="match status" value="1"/>
</dbReference>
<evidence type="ECO:0000256" key="5">
    <source>
        <dbReference type="ARBA" id="ARBA00022729"/>
    </source>
</evidence>
<reference evidence="14 15" key="1">
    <citation type="journal article" date="2014" name="Genome Announc.">
        <title>Draft genome sequences of eight enterohepatic helicobacter species isolated from both laboratory and wild rodents.</title>
        <authorList>
            <person name="Sheh A."/>
            <person name="Shen Z."/>
            <person name="Fox J.G."/>
        </authorList>
    </citation>
    <scope>NUCLEOTIDE SEQUENCE [LARGE SCALE GENOMIC DNA]</scope>
    <source>
        <strain evidence="14 15">MIT 09-6949</strain>
    </source>
</reference>
<feature type="domain" description="TonB-dependent receptor-like beta-barrel" evidence="12">
    <location>
        <begin position="233"/>
        <end position="680"/>
    </location>
</feature>
<dbReference type="OrthoDB" id="5389752at2"/>
<dbReference type="GO" id="GO:0015344">
    <property type="term" value="F:siderophore uptake transmembrane transporter activity"/>
    <property type="evidence" value="ECO:0007669"/>
    <property type="project" value="TreeGrafter"/>
</dbReference>
<gene>
    <name evidence="14" type="ORF">LS71_001465</name>
</gene>
<comment type="caution">
    <text evidence="14">The sequence shown here is derived from an EMBL/GenBank/DDBJ whole genome shotgun (WGS) entry which is preliminary data.</text>
</comment>
<evidence type="ECO:0000256" key="4">
    <source>
        <dbReference type="ARBA" id="ARBA00022692"/>
    </source>
</evidence>
<keyword evidence="14" id="KW-0675">Receptor</keyword>
<keyword evidence="15" id="KW-1185">Reference proteome</keyword>
<keyword evidence="5" id="KW-0732">Signal</keyword>
<keyword evidence="3 10" id="KW-1134">Transmembrane beta strand</keyword>
<keyword evidence="6" id="KW-0406">Ion transport</keyword>
<evidence type="ECO:0000256" key="7">
    <source>
        <dbReference type="ARBA" id="ARBA00023077"/>
    </source>
</evidence>
<sequence length="729" mass="81389">MRRIILRGGGISQTSLESSADSKVKSSSQSPRKVNLTRSVVTAAGYEQDIKNAPASIAIVEKEEILTRPVRDIGDMVQDVPGVYIEKTRVGSSEISMRGLGSVYTLILIDGKRQNVDRDFDYTGWGGTFSSFMPPPSMIERVEVIRGPASVLYGSDAMGGVINIITKKHSDELSGGVQLDSQIMSDARFGNIFGGNAYMNIPLIKNMLSLNLRGSYKAGGRNAYEKPAGLKQWRNGQIIDQDYSNPYTGSTAFTNWNVGGRLNFTPNKNNYIYLDSELYFARTGSLSGFGGGASARDFYKLNNVLNHEADYDWGKLTSYVQYSYMTWGNHKQNNGSNIPIGGSKGDKVLWGNKGDGRTDNMLIAQSSYFKDFSLGNAGNILFNGGVHYIFEQLAIHAISPDNRITEHTNQAALFAEGEYLINEYISATLGGRYNYSDKFKTTPNPRFYVNINPTEWLTFKGGITSGVKIPAITQLYNYVNVFDVAYFGNQNLQTEKSWNYELSAVLDFEPTMLILTGYYTDFKDQIISTSTRMATDPTCEHNFCWRYNNASKSYMSGVELSLKVKPMYGFSLDANYGFTHTEVLKAAPGYAYQEGEAVNNIPRHTFTLTPRYAYKDFSAYLRWSGKYQTPTDAASTANAISYATSTRGLLGKYYKDYQLVDIGASYKFKQYTLTLAVNNVLDVDFWDPMLYTTYGANNINNPVANGGYINPYQRVMPSRSYWLSVRADF</sequence>
<keyword evidence="9 10" id="KW-0998">Cell outer membrane</keyword>
<dbReference type="Gene3D" id="2.170.130.10">
    <property type="entry name" value="TonB-dependent receptor, plug domain"/>
    <property type="match status" value="1"/>
</dbReference>